<gene>
    <name evidence="4" type="ORF">CD29_06030</name>
</gene>
<evidence type="ECO:0000259" key="2">
    <source>
        <dbReference type="Pfam" id="PF14341"/>
    </source>
</evidence>
<comment type="caution">
    <text evidence="4">The sequence shown here is derived from an EMBL/GenBank/DDBJ whole genome shotgun (WGS) entry which is preliminary data.</text>
</comment>
<feature type="domain" description="DUF7305" evidence="3">
    <location>
        <begin position="252"/>
        <end position="398"/>
    </location>
</feature>
<dbReference type="STRING" id="1384049.CD29_06030"/>
<dbReference type="Pfam" id="PF23981">
    <property type="entry name" value="DUF7305"/>
    <property type="match status" value="1"/>
</dbReference>
<dbReference type="InterPro" id="IPR025746">
    <property type="entry name" value="PilX_N_dom"/>
</dbReference>
<dbReference type="RefSeq" id="WP_036184030.1">
    <property type="nucleotide sequence ID" value="NZ_AVDA01000005.1"/>
</dbReference>
<feature type="transmembrane region" description="Helical" evidence="1">
    <location>
        <begin position="15"/>
        <end position="36"/>
    </location>
</feature>
<keyword evidence="1" id="KW-1133">Transmembrane helix</keyword>
<protein>
    <recommendedName>
        <fullName evidence="6">Type 4 fimbrial biogenesis protein PilX N-terminal domain-containing protein</fullName>
    </recommendedName>
</protein>
<dbReference type="Proteomes" id="UP000030416">
    <property type="component" value="Unassembled WGS sequence"/>
</dbReference>
<dbReference type="EMBL" id="JPVN01000005">
    <property type="protein sequence ID" value="KGR79654.1"/>
    <property type="molecule type" value="Genomic_DNA"/>
</dbReference>
<dbReference type="OrthoDB" id="2163447at2"/>
<dbReference type="AlphaFoldDB" id="A0A0A3I4J8"/>
<dbReference type="eggNOG" id="COG3156">
    <property type="taxonomic scope" value="Bacteria"/>
</dbReference>
<keyword evidence="5" id="KW-1185">Reference proteome</keyword>
<evidence type="ECO:0000259" key="3">
    <source>
        <dbReference type="Pfam" id="PF23981"/>
    </source>
</evidence>
<name>A0A0A3I4J8_9BACL</name>
<reference evidence="4 5" key="1">
    <citation type="submission" date="2014-02" db="EMBL/GenBank/DDBJ databases">
        <title>Draft genome sequence of Lysinibacillus manganicus DSM 26584T.</title>
        <authorList>
            <person name="Zhang F."/>
            <person name="Wang G."/>
            <person name="Zhang L."/>
        </authorList>
    </citation>
    <scope>NUCLEOTIDE SEQUENCE [LARGE SCALE GENOMIC DNA]</scope>
    <source>
        <strain evidence="4 5">DSM 26584</strain>
    </source>
</reference>
<keyword evidence="1" id="KW-0812">Transmembrane</keyword>
<evidence type="ECO:0000256" key="1">
    <source>
        <dbReference type="SAM" id="Phobius"/>
    </source>
</evidence>
<sequence>MRKFPKVERNNNEQGFTLIIVILTVVIISIIGLSILQLSSFMLKTTVHERNDQTVYYIAESGLVEKKAILITEINRLYNLAVTDYEQQLSTPSPQPFKAIFLNHLTKNMTPDALETSTYTHYQTQFSQQPESTIKVDVVWQNEQLIYKLSSTGKINNNSRTVSQNIAINLNSIQLTGGGLGDFSKVAVYAKDQISLGYDDILKNIKGELASSTQNSIRLTNGQRRTITYDPKSFNLLIESTYKSHLNFDSKQFENATYIPNYSPLIRNNKIEATWNTHHDKTLSLTGNLKIDKMSVGNNMNFTLDVGNSDKILYVDDLSLAANLHIIGTGNLTIFVKNNLQFQYANINLSGATNKLKLYYAGDSKVTIADGLKLNADLYIKDADLQISGGAGFTGNIYSNGVGTVQIDGGSINENVLLFMPNYDITLTGGATLNGTLLCNNFLITGGARIDGSAGGGLQNAYTIEKTDPVSVQPLIET</sequence>
<evidence type="ECO:0008006" key="6">
    <source>
        <dbReference type="Google" id="ProtNLM"/>
    </source>
</evidence>
<dbReference type="Pfam" id="PF14341">
    <property type="entry name" value="PilX_N"/>
    <property type="match status" value="1"/>
</dbReference>
<evidence type="ECO:0000313" key="5">
    <source>
        <dbReference type="Proteomes" id="UP000030416"/>
    </source>
</evidence>
<organism evidence="4 5">
    <name type="scientific">Ureibacillus manganicus DSM 26584</name>
    <dbReference type="NCBI Taxonomy" id="1384049"/>
    <lineage>
        <taxon>Bacteria</taxon>
        <taxon>Bacillati</taxon>
        <taxon>Bacillota</taxon>
        <taxon>Bacilli</taxon>
        <taxon>Bacillales</taxon>
        <taxon>Caryophanaceae</taxon>
        <taxon>Ureibacillus</taxon>
    </lineage>
</organism>
<feature type="domain" description="Type 4 fimbrial biogenesis protein PilX N-terminal" evidence="2">
    <location>
        <begin position="14"/>
        <end position="63"/>
    </location>
</feature>
<keyword evidence="1" id="KW-0472">Membrane</keyword>
<evidence type="ECO:0000313" key="4">
    <source>
        <dbReference type="EMBL" id="KGR79654.1"/>
    </source>
</evidence>
<proteinExistence type="predicted"/>
<dbReference type="InterPro" id="IPR055729">
    <property type="entry name" value="DUF7305"/>
</dbReference>
<accession>A0A0A3I4J8</accession>